<accession>A0A0N8GNL0</accession>
<dbReference type="EMBL" id="LGHJ01000005">
    <property type="protein sequence ID" value="KPL78394.1"/>
    <property type="molecule type" value="Genomic_DNA"/>
</dbReference>
<name>A0A0N8GNL0_9CHLR</name>
<dbReference type="Proteomes" id="UP000050514">
    <property type="component" value="Unassembled WGS sequence"/>
</dbReference>
<dbReference type="GO" id="GO:0046872">
    <property type="term" value="F:metal ion binding"/>
    <property type="evidence" value="ECO:0007669"/>
    <property type="project" value="UniProtKB-KW"/>
</dbReference>
<dbReference type="Gene3D" id="3.30.2020.30">
    <property type="match status" value="1"/>
</dbReference>
<keyword evidence="5" id="KW-1185">Reference proteome</keyword>
<proteinExistence type="predicted"/>
<dbReference type="OrthoDB" id="9794178at2"/>
<evidence type="ECO:0000256" key="1">
    <source>
        <dbReference type="ARBA" id="ARBA00022723"/>
    </source>
</evidence>
<feature type="domain" description="Gamma-butyrobetaine hydroxylase-like N-terminal" evidence="3">
    <location>
        <begin position="9"/>
        <end position="101"/>
    </location>
</feature>
<keyword evidence="2" id="KW-0408">Iron</keyword>
<dbReference type="InterPro" id="IPR010376">
    <property type="entry name" value="GBBH-like_N"/>
</dbReference>
<keyword evidence="1" id="KW-0479">Metal-binding</keyword>
<evidence type="ECO:0000259" key="3">
    <source>
        <dbReference type="Pfam" id="PF06155"/>
    </source>
</evidence>
<evidence type="ECO:0000313" key="4">
    <source>
        <dbReference type="EMBL" id="KPL78394.1"/>
    </source>
</evidence>
<organism evidence="4 5">
    <name type="scientific">Bellilinea caldifistulae</name>
    <dbReference type="NCBI Taxonomy" id="360411"/>
    <lineage>
        <taxon>Bacteria</taxon>
        <taxon>Bacillati</taxon>
        <taxon>Chloroflexota</taxon>
        <taxon>Anaerolineae</taxon>
        <taxon>Anaerolineales</taxon>
        <taxon>Anaerolineaceae</taxon>
        <taxon>Bellilinea</taxon>
    </lineage>
</organism>
<gene>
    <name evidence="4" type="ORF">AC812_01265</name>
</gene>
<protein>
    <recommendedName>
        <fullName evidence="3">Gamma-butyrobetaine hydroxylase-like N-terminal domain-containing protein</fullName>
    </recommendedName>
</protein>
<dbReference type="RefSeq" id="WP_061916280.1">
    <property type="nucleotide sequence ID" value="NZ_DF967971.1"/>
</dbReference>
<evidence type="ECO:0000256" key="2">
    <source>
        <dbReference type="ARBA" id="ARBA00023004"/>
    </source>
</evidence>
<evidence type="ECO:0000313" key="5">
    <source>
        <dbReference type="Proteomes" id="UP000050514"/>
    </source>
</evidence>
<sequence length="113" mass="13041">MDHFPTKISANRTNRILTIEWDDGHVSQYPFGLLRAACPCASCRGGHEYMRSEPDEEVFEVNLPESPATRMKKLEAVGSYAITIEWEDGHHFGIFNWHYLRKLCPCEICRPSK</sequence>
<dbReference type="AlphaFoldDB" id="A0A0N8GNL0"/>
<dbReference type="PANTHER" id="PTHR35303">
    <property type="entry name" value="OS02G0197800 PROTEIN"/>
    <property type="match status" value="1"/>
</dbReference>
<dbReference type="STRING" id="360411.AC812_01265"/>
<dbReference type="InterPro" id="IPR038492">
    <property type="entry name" value="GBBH-like_N_sf"/>
</dbReference>
<comment type="caution">
    <text evidence="4">The sequence shown here is derived from an EMBL/GenBank/DDBJ whole genome shotgun (WGS) entry which is preliminary data.</text>
</comment>
<reference evidence="4 5" key="1">
    <citation type="submission" date="2015-07" db="EMBL/GenBank/DDBJ databases">
        <title>Draft genome of Bellilinea caldifistulae DSM 17877.</title>
        <authorList>
            <person name="Hemp J."/>
            <person name="Ward L.M."/>
            <person name="Pace L.A."/>
            <person name="Fischer W.W."/>
        </authorList>
    </citation>
    <scope>NUCLEOTIDE SEQUENCE [LARGE SCALE GENOMIC DNA]</scope>
    <source>
        <strain evidence="4 5">GOMI-1</strain>
    </source>
</reference>
<dbReference type="Pfam" id="PF06155">
    <property type="entry name" value="GBBH-like_N"/>
    <property type="match status" value="1"/>
</dbReference>